<evidence type="ECO:0000313" key="2">
    <source>
        <dbReference type="Proteomes" id="UP000479000"/>
    </source>
</evidence>
<feature type="non-terminal residue" evidence="1">
    <location>
        <position position="114"/>
    </location>
</feature>
<dbReference type="EMBL" id="CADCXU010001326">
    <property type="protein sequence ID" value="CAA9993880.1"/>
    <property type="molecule type" value="Genomic_DNA"/>
</dbReference>
<keyword evidence="2" id="KW-1185">Reference proteome</keyword>
<organism evidence="1 2">
    <name type="scientific">Nesidiocoris tenuis</name>
    <dbReference type="NCBI Taxonomy" id="355587"/>
    <lineage>
        <taxon>Eukaryota</taxon>
        <taxon>Metazoa</taxon>
        <taxon>Ecdysozoa</taxon>
        <taxon>Arthropoda</taxon>
        <taxon>Hexapoda</taxon>
        <taxon>Insecta</taxon>
        <taxon>Pterygota</taxon>
        <taxon>Neoptera</taxon>
        <taxon>Paraneoptera</taxon>
        <taxon>Hemiptera</taxon>
        <taxon>Heteroptera</taxon>
        <taxon>Panheteroptera</taxon>
        <taxon>Cimicomorpha</taxon>
        <taxon>Miridae</taxon>
        <taxon>Dicyphina</taxon>
        <taxon>Nesidiocoris</taxon>
    </lineage>
</organism>
<proteinExistence type="predicted"/>
<accession>A0A6H5FW41</accession>
<dbReference type="Proteomes" id="UP000479000">
    <property type="component" value="Unassembled WGS sequence"/>
</dbReference>
<gene>
    <name evidence="1" type="ORF">NTEN_LOCUS740</name>
</gene>
<sequence>MSYRLLRMQQHVSKTGLAPLMTTVISYVVLVQNPPASRTRWQSSKCSASRKLGNIIIHSFNCNYNNPNTFDPQALAVCTFPPADWTGPRTEIIRRMTAQLMNGISFVCHGITHM</sequence>
<protein>
    <submittedName>
        <fullName evidence="1">Uncharacterized protein</fullName>
    </submittedName>
</protein>
<name>A0A6H5FW41_9HEMI</name>
<evidence type="ECO:0000313" key="1">
    <source>
        <dbReference type="EMBL" id="CAA9993880.1"/>
    </source>
</evidence>
<reference evidence="1 2" key="1">
    <citation type="submission" date="2020-02" db="EMBL/GenBank/DDBJ databases">
        <authorList>
            <person name="Ferguson B K."/>
        </authorList>
    </citation>
    <scope>NUCLEOTIDE SEQUENCE [LARGE SCALE GENOMIC DNA]</scope>
</reference>
<dbReference type="AlphaFoldDB" id="A0A6H5FW41"/>